<dbReference type="GO" id="GO:0034497">
    <property type="term" value="P:protein localization to phagophore assembly site"/>
    <property type="evidence" value="ECO:0007669"/>
    <property type="project" value="TreeGrafter"/>
</dbReference>
<dbReference type="Pfam" id="PF10033">
    <property type="entry name" value="ATG13"/>
    <property type="match status" value="1"/>
</dbReference>
<dbReference type="HOGENOM" id="CLU_312621_0_0_1"/>
<keyword evidence="7" id="KW-1185">Reference proteome</keyword>
<evidence type="ECO:0000313" key="7">
    <source>
        <dbReference type="Proteomes" id="UP000054097"/>
    </source>
</evidence>
<evidence type="ECO:0000259" key="5">
    <source>
        <dbReference type="Pfam" id="PF10033"/>
    </source>
</evidence>
<dbReference type="PANTHER" id="PTHR13430:SF4">
    <property type="entry name" value="AUTOPHAGY-RELATED PROTEIN 13"/>
    <property type="match status" value="1"/>
</dbReference>
<feature type="compositionally biased region" description="Low complexity" evidence="4">
    <location>
        <begin position="696"/>
        <end position="705"/>
    </location>
</feature>
<accession>A0A0C2WNF6</accession>
<feature type="compositionally biased region" description="Polar residues" evidence="4">
    <location>
        <begin position="502"/>
        <end position="514"/>
    </location>
</feature>
<dbReference type="GO" id="GO:0034727">
    <property type="term" value="P:piecemeal microautophagy of the nucleus"/>
    <property type="evidence" value="ECO:0007669"/>
    <property type="project" value="TreeGrafter"/>
</dbReference>
<feature type="region of interest" description="Disordered" evidence="4">
    <location>
        <begin position="813"/>
        <end position="1012"/>
    </location>
</feature>
<feature type="compositionally biased region" description="Polar residues" evidence="4">
    <location>
        <begin position="379"/>
        <end position="388"/>
    </location>
</feature>
<feature type="compositionally biased region" description="Low complexity" evidence="4">
    <location>
        <begin position="476"/>
        <end position="493"/>
    </location>
</feature>
<evidence type="ECO:0000256" key="4">
    <source>
        <dbReference type="SAM" id="MobiDB-lite"/>
    </source>
</evidence>
<feature type="region of interest" description="Disordered" evidence="4">
    <location>
        <begin position="355"/>
        <end position="393"/>
    </location>
</feature>
<evidence type="ECO:0000313" key="6">
    <source>
        <dbReference type="EMBL" id="KIM27778.1"/>
    </source>
</evidence>
<dbReference type="GO" id="GO:0000407">
    <property type="term" value="C:phagophore assembly site"/>
    <property type="evidence" value="ECO:0007669"/>
    <property type="project" value="TreeGrafter"/>
</dbReference>
<sequence length="1012" mass="105170">MSHLHEESRPNTPNVNAVASATAAAAASSSSSKVDQIAHRFFIKFLLILVSSRSTSIESGPRSLKTDKWFNLETPDTDLHRDHMRAYRALSTLSTLPTLTLHIVLTIPELSTNRALVAVDAVNTRIRIEPTPRAILLESWTISATPPPSSNSSSGSSSLSASESAELSLSAVYKHAISLFRSIYTLAHTLPASKLHSRYKSASQSDHSLAVVLTLPPQTLAFEASPSPSKPAPLPTHKHAFPPLSTPLGSLKVTVQYLARPNFRIDTLESLISSRLFNQDAGVEESGFLGGGFTPTVVAHRARESAAASASSSRGAAGAGEAASGAMAIRPLIPQRHSRTISFPAAGSNIALTSARTGQGYGYGPQQEREREREREYSASATERSNNAPHLVPTSPRYNQYRQDNLAFATPGSLGRTSALRASETGSSSTSPPVVGNLTRLHVAGASAPASPEFAGDGTIRKPPLTTIPAFKSSTFASSTSGLNSPSSSLSRGLAGGGLIPSTPSGLSRPQSSLPHAIPERGTALYAWPSSSTSPPSAGQGVNFPMSSGDPQQQAMPPPPFAASSSVPRGSGLGYGLPRSADSTSSQGHGGTTSATGTPGSGGKSKRYSSSFHRRAPSGGASASASTDLTDKGVKRMSIGGRHGGSPLAGNVELPIERSRPSSALLDPTGDEEDLSEFIRAIDESRQRTASGLNTSRSSESASSSPAGGVQGQHSRRVSIADRRQSPLIGRLDLAPQAPPSPRSPPARLQELNLYDSDEGPPVASPVAATALTGAGSGAGAGAPTPSAGRGVDLGTKLQNMDATFQKSLAGLKERRRAASRADVPTSLQSTGNNSEEDTRRASGPSFRLRGHPSTATGISGAPAATTIQGSSGHGETELVPTPGESTASDGSGYAGVVGRMDLDSLEVRPLQRREREPAEEDSTSAEQTPGGSSDRERRHRVYEVGDTAAASPSGSGMEGKEKVSRYTSVLRRDGTVRQSDHHQVHKSSASTSSAGGDPADNLHLLERGILT</sequence>
<dbReference type="InterPro" id="IPR036570">
    <property type="entry name" value="HORMA_dom_sf"/>
</dbReference>
<feature type="domain" description="Autophagy-related protein 13 N-terminal" evidence="5">
    <location>
        <begin position="39"/>
        <end position="263"/>
    </location>
</feature>
<keyword evidence="2 3" id="KW-0072">Autophagy</keyword>
<reference evidence="7" key="2">
    <citation type="submission" date="2015-01" db="EMBL/GenBank/DDBJ databases">
        <title>Evolutionary Origins and Diversification of the Mycorrhizal Mutualists.</title>
        <authorList>
            <consortium name="DOE Joint Genome Institute"/>
            <consortium name="Mycorrhizal Genomics Consortium"/>
            <person name="Kohler A."/>
            <person name="Kuo A."/>
            <person name="Nagy L.G."/>
            <person name="Floudas D."/>
            <person name="Copeland A."/>
            <person name="Barry K.W."/>
            <person name="Cichocki N."/>
            <person name="Veneault-Fourrey C."/>
            <person name="LaButti K."/>
            <person name="Lindquist E.A."/>
            <person name="Lipzen A."/>
            <person name="Lundell T."/>
            <person name="Morin E."/>
            <person name="Murat C."/>
            <person name="Riley R."/>
            <person name="Ohm R."/>
            <person name="Sun H."/>
            <person name="Tunlid A."/>
            <person name="Henrissat B."/>
            <person name="Grigoriev I.V."/>
            <person name="Hibbett D.S."/>
            <person name="Martin F."/>
        </authorList>
    </citation>
    <scope>NUCLEOTIDE SEQUENCE [LARGE SCALE GENOMIC DNA]</scope>
    <source>
        <strain evidence="7">MAFF 305830</strain>
    </source>
</reference>
<dbReference type="GO" id="GO:1990316">
    <property type="term" value="C:Atg1/ULK1 kinase complex"/>
    <property type="evidence" value="ECO:0007669"/>
    <property type="project" value="InterPro"/>
</dbReference>
<feature type="region of interest" description="Disordered" evidence="4">
    <location>
        <begin position="410"/>
        <end position="435"/>
    </location>
</feature>
<organism evidence="6 7">
    <name type="scientific">Serendipita vermifera MAFF 305830</name>
    <dbReference type="NCBI Taxonomy" id="933852"/>
    <lineage>
        <taxon>Eukaryota</taxon>
        <taxon>Fungi</taxon>
        <taxon>Dikarya</taxon>
        <taxon>Basidiomycota</taxon>
        <taxon>Agaricomycotina</taxon>
        <taxon>Agaricomycetes</taxon>
        <taxon>Sebacinales</taxon>
        <taxon>Serendipitaceae</taxon>
        <taxon>Serendipita</taxon>
    </lineage>
</organism>
<feature type="compositionally biased region" description="Basic and acidic residues" evidence="4">
    <location>
        <begin position="367"/>
        <end position="377"/>
    </location>
</feature>
<dbReference type="EMBL" id="KN824296">
    <property type="protein sequence ID" value="KIM27778.1"/>
    <property type="molecule type" value="Genomic_DNA"/>
</dbReference>
<dbReference type="OrthoDB" id="70161at2759"/>
<evidence type="ECO:0000256" key="2">
    <source>
        <dbReference type="ARBA" id="ARBA00023006"/>
    </source>
</evidence>
<dbReference type="InterPro" id="IPR018731">
    <property type="entry name" value="Atg13_N"/>
</dbReference>
<name>A0A0C2WNF6_SERVB</name>
<dbReference type="PANTHER" id="PTHR13430">
    <property type="match status" value="1"/>
</dbReference>
<feature type="region of interest" description="Disordered" evidence="4">
    <location>
        <begin position="476"/>
        <end position="748"/>
    </location>
</feature>
<reference evidence="6 7" key="1">
    <citation type="submission" date="2014-04" db="EMBL/GenBank/DDBJ databases">
        <authorList>
            <consortium name="DOE Joint Genome Institute"/>
            <person name="Kuo A."/>
            <person name="Zuccaro A."/>
            <person name="Kohler A."/>
            <person name="Nagy L.G."/>
            <person name="Floudas D."/>
            <person name="Copeland A."/>
            <person name="Barry K.W."/>
            <person name="Cichocki N."/>
            <person name="Veneault-Fourrey C."/>
            <person name="LaButti K."/>
            <person name="Lindquist E.A."/>
            <person name="Lipzen A."/>
            <person name="Lundell T."/>
            <person name="Morin E."/>
            <person name="Murat C."/>
            <person name="Sun H."/>
            <person name="Tunlid A."/>
            <person name="Henrissat B."/>
            <person name="Grigoriev I.V."/>
            <person name="Hibbett D.S."/>
            <person name="Martin F."/>
            <person name="Nordberg H.P."/>
            <person name="Cantor M.N."/>
            <person name="Hua S.X."/>
        </authorList>
    </citation>
    <scope>NUCLEOTIDE SEQUENCE [LARGE SCALE GENOMIC DNA]</scope>
    <source>
        <strain evidence="6 7">MAFF 305830</strain>
    </source>
</reference>
<dbReference type="GO" id="GO:0005829">
    <property type="term" value="C:cytosol"/>
    <property type="evidence" value="ECO:0007669"/>
    <property type="project" value="TreeGrafter"/>
</dbReference>
<proteinExistence type="inferred from homology"/>
<comment type="similarity">
    <text evidence="1 3">Belongs to the ATG13 family. Fungi subfamily.</text>
</comment>
<feature type="compositionally biased region" description="Low complexity" evidence="4">
    <location>
        <begin position="617"/>
        <end position="626"/>
    </location>
</feature>
<protein>
    <recommendedName>
        <fullName evidence="3">Autophagy-related protein 13</fullName>
    </recommendedName>
</protein>
<dbReference type="STRING" id="933852.A0A0C2WNF6"/>
<dbReference type="GO" id="GO:0000423">
    <property type="term" value="P:mitophagy"/>
    <property type="evidence" value="ECO:0007669"/>
    <property type="project" value="TreeGrafter"/>
</dbReference>
<dbReference type="Gene3D" id="3.30.900.10">
    <property type="entry name" value="HORMA domain"/>
    <property type="match status" value="1"/>
</dbReference>
<evidence type="ECO:0000256" key="3">
    <source>
        <dbReference type="RuleBase" id="RU361214"/>
    </source>
</evidence>
<dbReference type="Proteomes" id="UP000054097">
    <property type="component" value="Unassembled WGS sequence"/>
</dbReference>
<gene>
    <name evidence="6" type="ORF">M408DRAFT_24151</name>
</gene>
<dbReference type="InterPro" id="IPR040182">
    <property type="entry name" value="ATG13"/>
</dbReference>
<feature type="compositionally biased region" description="Basic and acidic residues" evidence="4">
    <location>
        <begin position="901"/>
        <end position="917"/>
    </location>
</feature>
<dbReference type="AlphaFoldDB" id="A0A0C2WNF6"/>
<feature type="compositionally biased region" description="Basic and acidic residues" evidence="4">
    <location>
        <begin position="959"/>
        <end position="983"/>
    </location>
</feature>
<feature type="compositionally biased region" description="Low complexity" evidence="4">
    <location>
        <begin position="583"/>
        <end position="598"/>
    </location>
</feature>
<evidence type="ECO:0000256" key="1">
    <source>
        <dbReference type="ARBA" id="ARBA00005246"/>
    </source>
</evidence>
<feature type="compositionally biased region" description="Basic residues" evidence="4">
    <location>
        <begin position="604"/>
        <end position="616"/>
    </location>
</feature>